<dbReference type="AlphaFoldDB" id="A0A810MYC7"/>
<evidence type="ECO:0000313" key="1">
    <source>
        <dbReference type="EMBL" id="BCJ64969.1"/>
    </source>
</evidence>
<keyword evidence="2" id="KW-1185">Reference proteome</keyword>
<accession>A0A810MYC7</accession>
<evidence type="ECO:0000313" key="2">
    <source>
        <dbReference type="Proteomes" id="UP000680866"/>
    </source>
</evidence>
<organism evidence="1 2">
    <name type="scientific">Polymorphospora rubra</name>
    <dbReference type="NCBI Taxonomy" id="338584"/>
    <lineage>
        <taxon>Bacteria</taxon>
        <taxon>Bacillati</taxon>
        <taxon>Actinomycetota</taxon>
        <taxon>Actinomycetes</taxon>
        <taxon>Micromonosporales</taxon>
        <taxon>Micromonosporaceae</taxon>
        <taxon>Polymorphospora</taxon>
    </lineage>
</organism>
<dbReference type="NCBIfam" id="TIGR04268">
    <property type="entry name" value="FxSxx-COOH"/>
    <property type="match status" value="1"/>
</dbReference>
<proteinExistence type="predicted"/>
<dbReference type="Proteomes" id="UP000680866">
    <property type="component" value="Chromosome"/>
</dbReference>
<dbReference type="EMBL" id="AP023359">
    <property type="protein sequence ID" value="BCJ64969.1"/>
    <property type="molecule type" value="Genomic_DNA"/>
</dbReference>
<dbReference type="KEGG" id="pry:Prubr_19900"/>
<name>A0A810MYC7_9ACTN</name>
<evidence type="ECO:0008006" key="3">
    <source>
        <dbReference type="Google" id="ProtNLM"/>
    </source>
</evidence>
<reference evidence="1" key="1">
    <citation type="submission" date="2020-08" db="EMBL/GenBank/DDBJ databases">
        <title>Whole genome shotgun sequence of Polymorphospora rubra NBRC 101157.</title>
        <authorList>
            <person name="Komaki H."/>
            <person name="Tamura T."/>
        </authorList>
    </citation>
    <scope>NUCLEOTIDE SEQUENCE</scope>
    <source>
        <strain evidence="1">NBRC 101157</strain>
    </source>
</reference>
<dbReference type="RefSeq" id="WP_212824089.1">
    <property type="nucleotide sequence ID" value="NZ_AP023359.1"/>
</dbReference>
<protein>
    <recommendedName>
        <fullName evidence="3">FXSXX-COOH protein</fullName>
    </recommendedName>
</protein>
<gene>
    <name evidence="1" type="ORF">Prubr_19900</name>
</gene>
<dbReference type="InterPro" id="IPR026334">
    <property type="entry name" value="FxSxx-COOH"/>
</dbReference>
<sequence>MEEHKQDIDTDVIQLADLPLHLLLSMEDTVLGHSLRRVAEEAMAGARSDAVSAFNSSL</sequence>